<evidence type="ECO:0000256" key="2">
    <source>
        <dbReference type="ARBA" id="ARBA00023242"/>
    </source>
</evidence>
<comment type="subcellular location">
    <subcellularLocation>
        <location evidence="1">Nucleus</location>
    </subcellularLocation>
</comment>
<feature type="domain" description="RSE1/DDB1/CPSF1 first beta-propeller" evidence="5">
    <location>
        <begin position="13"/>
        <end position="393"/>
    </location>
</feature>
<evidence type="ECO:0000259" key="5">
    <source>
        <dbReference type="Pfam" id="PF10433"/>
    </source>
</evidence>
<keyword evidence="8" id="KW-1185">Reference proteome</keyword>
<evidence type="ECO:0000313" key="7">
    <source>
        <dbReference type="EMBL" id="KAG0304037.1"/>
    </source>
</evidence>
<dbReference type="InterPro" id="IPR015943">
    <property type="entry name" value="WD40/YVTN_repeat-like_dom_sf"/>
</dbReference>
<dbReference type="InterPro" id="IPR058543">
    <property type="entry name" value="Beta-prop_RSE1/DDB1/CPSF1_2nd"/>
</dbReference>
<gene>
    <name evidence="7" type="primary">DDB1A</name>
    <name evidence="7" type="ORF">BGZ97_001649</name>
</gene>
<evidence type="ECO:0000313" key="8">
    <source>
        <dbReference type="Proteomes" id="UP000823405"/>
    </source>
</evidence>
<dbReference type="InterPro" id="IPR018846">
    <property type="entry name" value="Beta-prop_RSE1/DDB1/CPSF1_1st"/>
</dbReference>
<dbReference type="Gene3D" id="2.130.10.10">
    <property type="entry name" value="YVTN repeat-like/Quinoprotein amine dehydrogenase"/>
    <property type="match status" value="3"/>
</dbReference>
<dbReference type="GO" id="GO:0003676">
    <property type="term" value="F:nucleic acid binding"/>
    <property type="evidence" value="ECO:0007669"/>
    <property type="project" value="InterPro"/>
</dbReference>
<accession>A0A9P6UIV2</accession>
<name>A0A9P6UIV2_9FUNG</name>
<dbReference type="PANTHER" id="PTHR10644">
    <property type="entry name" value="DNA REPAIR/RNA PROCESSING CPSF FAMILY"/>
    <property type="match status" value="1"/>
</dbReference>
<feature type="region of interest" description="Disordered" evidence="3">
    <location>
        <begin position="163"/>
        <end position="184"/>
    </location>
</feature>
<feature type="domain" description="RSE1/DDB1/CPSF1 C-terminal" evidence="4">
    <location>
        <begin position="827"/>
        <end position="1139"/>
    </location>
</feature>
<dbReference type="Pfam" id="PF10433">
    <property type="entry name" value="Beta-prop_RSE1_1st"/>
    <property type="match status" value="1"/>
</dbReference>
<feature type="domain" description="RSE1/DDB1/CPSF1 second beta-propeller" evidence="6">
    <location>
        <begin position="438"/>
        <end position="765"/>
    </location>
</feature>
<dbReference type="OrthoDB" id="433457at2759"/>
<dbReference type="AlphaFoldDB" id="A0A9P6UIV2"/>
<evidence type="ECO:0000256" key="3">
    <source>
        <dbReference type="SAM" id="MobiDB-lite"/>
    </source>
</evidence>
<evidence type="ECO:0000256" key="1">
    <source>
        <dbReference type="ARBA" id="ARBA00004123"/>
    </source>
</evidence>
<protein>
    <submittedName>
        <fullName evidence="7">DNA damage-binding protein 1a</fullName>
    </submittedName>
</protein>
<reference evidence="7" key="1">
    <citation type="journal article" date="2020" name="Fungal Divers.">
        <title>Resolving the Mortierellaceae phylogeny through synthesis of multi-gene phylogenetics and phylogenomics.</title>
        <authorList>
            <person name="Vandepol N."/>
            <person name="Liber J."/>
            <person name="Desiro A."/>
            <person name="Na H."/>
            <person name="Kennedy M."/>
            <person name="Barry K."/>
            <person name="Grigoriev I.V."/>
            <person name="Miller A.N."/>
            <person name="O'Donnell K."/>
            <person name="Stajich J.E."/>
            <person name="Bonito G."/>
        </authorList>
    </citation>
    <scope>NUCLEOTIDE SEQUENCE</scope>
    <source>
        <strain evidence="7">NVP60</strain>
    </source>
</reference>
<evidence type="ECO:0000259" key="6">
    <source>
        <dbReference type="Pfam" id="PF23726"/>
    </source>
</evidence>
<dbReference type="EMBL" id="JAAAIN010001343">
    <property type="protein sequence ID" value="KAG0304037.1"/>
    <property type="molecule type" value="Genomic_DNA"/>
</dbReference>
<dbReference type="Gene3D" id="1.10.150.910">
    <property type="match status" value="1"/>
</dbReference>
<organism evidence="7 8">
    <name type="scientific">Linnemannia gamsii</name>
    <dbReference type="NCBI Taxonomy" id="64522"/>
    <lineage>
        <taxon>Eukaryota</taxon>
        <taxon>Fungi</taxon>
        <taxon>Fungi incertae sedis</taxon>
        <taxon>Mucoromycota</taxon>
        <taxon>Mortierellomycotina</taxon>
        <taxon>Mortierellomycetes</taxon>
        <taxon>Mortierellales</taxon>
        <taxon>Mortierellaceae</taxon>
        <taxon>Linnemannia</taxon>
    </lineage>
</organism>
<dbReference type="GO" id="GO:0005634">
    <property type="term" value="C:nucleus"/>
    <property type="evidence" value="ECO:0007669"/>
    <property type="project" value="UniProtKB-SubCell"/>
</dbReference>
<keyword evidence="2" id="KW-0539">Nucleus</keyword>
<evidence type="ECO:0000259" key="4">
    <source>
        <dbReference type="Pfam" id="PF03178"/>
    </source>
</evidence>
<dbReference type="Pfam" id="PF03178">
    <property type="entry name" value="CPSF_A"/>
    <property type="match status" value="1"/>
</dbReference>
<comment type="caution">
    <text evidence="7">The sequence shown here is derived from an EMBL/GenBank/DDBJ whole genome shotgun (WGS) entry which is preliminary data.</text>
</comment>
<sequence length="1247" mass="135658">MNIVFTARKSSAVFHAIKGNFTGPDDLNLILGKGTRVEVYLVSSDGLKMVKEFGIYGEIACLEPFRPPGHTMDMLLLTTTHYQMLTLSLRLSSSSDSGAMATIAPQFTILSDTYTDLQDRHARPSEAGQIVIMDPTSSVICCHLYQGLLKCIPVNAHSPMVPSGRAGAGGGQNSGRQARPSTRSVESTFLDPFDLPIDEVTIMSMVFLHGCQRPTLALLYQDKKEVRHVKTYEFDLKNKDKSETGWAQSGLSGARTCIAVPAPLGGFLVVGEYSISYFNPAQTTATSITMNATVMQCYNHIDQGTRYLLGDHKGMLYILVLEISNNAGSSSNRLIPVSGLKLESLGTISIPEALVYLDNDHAFVGSHLGDSQLVQLHANPDEQGEYVEIMETFTNIAPVLDFEVVDLEGQGQGQIVACSGAFKDGSLRIVRNGVGINDRAVLELPGIKGLWSLKENLDATTEDTLVMSFLNSTRVVRVTPDSEMIQEELDGFLSDTATLLCGNVQAGLLLQVTEDSVRLIAPPQHIQAGLISEWKPPAGELISIASMNGTQCLVAVGGKTLVYLDIGSEVVKKVGQTTFENEIACIDVNAIDGGDRHASQVCAVGLWTDIKVLLVRLPTMEILASHDLPGDILPRSLLLSRFEGVPYLLVGLGDGHLLTFVLDATLSSLPTPKKISLGTQPVMLRQISATRAEDGLAVSPGSATGKSGHVFACSDRPTVIYSSNRKILYSNVNLKQVATVASFNCKAFPNALALVGSDEESILRIGSIDEFQELHVRTVPVHESARRIAYMSSRKCFGVLTTQIVCEEPETFGTTRIVACDEEEIGFVRLYDDQTFDVLDSYELQRDEAPQCITAVTFAGDPTSYIAVGTADTISEGVPTKGRILILEVSETSKLKLVTELEVQGGVMSVKEFQGKLLCGINHRICLYAWKTSEKGSSDNNLTLECTHRGFILVLTLAVRGEFIVAGDMIMSMTLLRYTDKKITEIARDSSMDMLTALEAIDDETFIAADNASSLFTLVKNTETTSEDEAKRLQWSGGWHLGDQINRFKHGSLVMTNQDGDAPAIPKLLFATVSGAIGVVATLTADRYKLLHKIETNMSKVIRGVGGLDHSKWRQFRSDQRTLPSTNFVDGDLVELFLDLTEDEVNKVMMGSDGGEAINVPVTEVIKLIEELSPEYARITEFESQGLVECPGLDTVWITCKIDHDTAMGIDSFVEGATHQALSKPAAAACCVDYYIFDVSTRFHEEV</sequence>
<dbReference type="Pfam" id="PF23726">
    <property type="entry name" value="Beta-prop_RSE1_2nd"/>
    <property type="match status" value="1"/>
</dbReference>
<dbReference type="InterPro" id="IPR050358">
    <property type="entry name" value="RSE1/DDB1/CFT1"/>
</dbReference>
<dbReference type="InterPro" id="IPR004871">
    <property type="entry name" value="RSE1/DDB1/CPSF1_C"/>
</dbReference>
<dbReference type="Proteomes" id="UP000823405">
    <property type="component" value="Unassembled WGS sequence"/>
</dbReference>
<proteinExistence type="predicted"/>